<organism evidence="1 2">
    <name type="scientific">Chaenocephalus aceratus</name>
    <name type="common">Blackfin icefish</name>
    <name type="synonym">Chaenichthys aceratus</name>
    <dbReference type="NCBI Taxonomy" id="36190"/>
    <lineage>
        <taxon>Eukaryota</taxon>
        <taxon>Metazoa</taxon>
        <taxon>Chordata</taxon>
        <taxon>Craniata</taxon>
        <taxon>Vertebrata</taxon>
        <taxon>Euteleostomi</taxon>
        <taxon>Actinopterygii</taxon>
        <taxon>Neopterygii</taxon>
        <taxon>Teleostei</taxon>
        <taxon>Neoteleostei</taxon>
        <taxon>Acanthomorphata</taxon>
        <taxon>Eupercaria</taxon>
        <taxon>Perciformes</taxon>
        <taxon>Notothenioidei</taxon>
        <taxon>Channichthyidae</taxon>
        <taxon>Chaenocephalus</taxon>
    </lineage>
</organism>
<gene>
    <name evidence="1" type="ORF">KUCAC02_026403</name>
</gene>
<dbReference type="Proteomes" id="UP001057452">
    <property type="component" value="Chromosome 15"/>
</dbReference>
<evidence type="ECO:0000313" key="2">
    <source>
        <dbReference type="Proteomes" id="UP001057452"/>
    </source>
</evidence>
<reference evidence="1" key="1">
    <citation type="submission" date="2022-05" db="EMBL/GenBank/DDBJ databases">
        <title>Chromosome-level genome of Chaenocephalus aceratus.</title>
        <authorList>
            <person name="Park H."/>
        </authorList>
    </citation>
    <scope>NUCLEOTIDE SEQUENCE</scope>
    <source>
        <strain evidence="1">KU_202001</strain>
    </source>
</reference>
<proteinExistence type="predicted"/>
<accession>A0ACB9VY60</accession>
<keyword evidence="2" id="KW-1185">Reference proteome</keyword>
<dbReference type="EMBL" id="CM043799">
    <property type="protein sequence ID" value="KAI4804788.1"/>
    <property type="molecule type" value="Genomic_DNA"/>
</dbReference>
<evidence type="ECO:0000313" key="1">
    <source>
        <dbReference type="EMBL" id="KAI4804788.1"/>
    </source>
</evidence>
<name>A0ACB9VY60_CHAAC</name>
<sequence>MEIIKVTEGEDNFVPVFETQVPDWEQSQDSQYLEQSERRPDSSTDLFEQDREETGEEQFEGSHCGASKGRRKQKDFVKRNIELVSDSEGDMWAVSVPTGQGYIPEPSDLEQLIDIDSKMRLLLPVEEFASMNSSYRNLTMSQWKIVFLESLKLYNAVLRTQVPFSLSLLDVDKEKRQYINPGAGTVNYLCHVWNMAGLITLSESLA</sequence>
<comment type="caution">
    <text evidence="1">The sequence shown here is derived from an EMBL/GenBank/DDBJ whole genome shotgun (WGS) entry which is preliminary data.</text>
</comment>
<protein>
    <submittedName>
        <fullName evidence="1">Uncharacterized protein</fullName>
    </submittedName>
</protein>